<dbReference type="Gene3D" id="3.40.50.300">
    <property type="entry name" value="P-loop containing nucleotide triphosphate hydrolases"/>
    <property type="match status" value="1"/>
</dbReference>
<dbReference type="InterPro" id="IPR036977">
    <property type="entry name" value="DNA_primase_Znf_CHC2"/>
</dbReference>
<dbReference type="PANTHER" id="PTHR35372">
    <property type="entry name" value="ATP BINDING PROTEIN-RELATED"/>
    <property type="match status" value="1"/>
</dbReference>
<dbReference type="KEGG" id="dbr:Deba_2600"/>
<dbReference type="InterPro" id="IPR034154">
    <property type="entry name" value="TOPRIM_DnaG/twinkle"/>
</dbReference>
<dbReference type="eggNOG" id="COG3378">
    <property type="taxonomic scope" value="Bacteria"/>
</dbReference>
<evidence type="ECO:0000256" key="2">
    <source>
        <dbReference type="ARBA" id="ARBA00022801"/>
    </source>
</evidence>
<name>E1QK61_DESB2</name>
<dbReference type="EMBL" id="CP002085">
    <property type="protein sequence ID" value="ADK85954.1"/>
    <property type="molecule type" value="Genomic_DNA"/>
</dbReference>
<dbReference type="AlphaFoldDB" id="E1QK61"/>
<dbReference type="GO" id="GO:0005524">
    <property type="term" value="F:ATP binding"/>
    <property type="evidence" value="ECO:0007669"/>
    <property type="project" value="UniProtKB-KW"/>
</dbReference>
<dbReference type="PANTHER" id="PTHR35372:SF2">
    <property type="entry name" value="SF3 HELICASE DOMAIN-CONTAINING PROTEIN"/>
    <property type="match status" value="1"/>
</dbReference>
<evidence type="ECO:0000256" key="1">
    <source>
        <dbReference type="ARBA" id="ARBA00022741"/>
    </source>
</evidence>
<dbReference type="RefSeq" id="WP_013259393.1">
    <property type="nucleotide sequence ID" value="NC_014365.1"/>
</dbReference>
<dbReference type="OrthoDB" id="9763644at2"/>
<reference evidence="5 6" key="1">
    <citation type="journal article" date="2010" name="Stand. Genomic Sci.">
        <title>Complete genome sequence of Desulfarculus baarsii type strain (2st14).</title>
        <authorList>
            <person name="Sun H."/>
            <person name="Spring S."/>
            <person name="Lapidus A."/>
            <person name="Davenport K."/>
            <person name="Del Rio T.G."/>
            <person name="Tice H."/>
            <person name="Nolan M."/>
            <person name="Copeland A."/>
            <person name="Cheng J.F."/>
            <person name="Lucas S."/>
            <person name="Tapia R."/>
            <person name="Goodwin L."/>
            <person name="Pitluck S."/>
            <person name="Ivanova N."/>
            <person name="Pagani I."/>
            <person name="Mavromatis K."/>
            <person name="Ovchinnikova G."/>
            <person name="Pati A."/>
            <person name="Chen A."/>
            <person name="Palaniappan K."/>
            <person name="Hauser L."/>
            <person name="Chang Y.J."/>
            <person name="Jeffries C.D."/>
            <person name="Detter J.C."/>
            <person name="Han C."/>
            <person name="Rohde M."/>
            <person name="Brambilla E."/>
            <person name="Goker M."/>
            <person name="Woyke T."/>
            <person name="Bristow J."/>
            <person name="Eisen J.A."/>
            <person name="Markowitz V."/>
            <person name="Hugenholtz P."/>
            <person name="Kyrpides N.C."/>
            <person name="Klenk H.P."/>
            <person name="Land M."/>
        </authorList>
    </citation>
    <scope>NUCLEOTIDE SEQUENCE [LARGE SCALE GENOMIC DNA]</scope>
    <source>
        <strain evidence="6">ATCC 33931 / DSM 2075 / LMG 7858 / VKM B-1802 / 2st14</strain>
    </source>
</reference>
<dbReference type="InterPro" id="IPR006500">
    <property type="entry name" value="Helicase_put_C_phage/plasmid"/>
</dbReference>
<dbReference type="Pfam" id="PF08706">
    <property type="entry name" value="D5_N"/>
    <property type="match status" value="1"/>
</dbReference>
<dbReference type="InterPro" id="IPR045455">
    <property type="entry name" value="NrS-1_pol-like_helicase"/>
</dbReference>
<dbReference type="STRING" id="644282.Deba_2600"/>
<keyword evidence="6" id="KW-1185">Reference proteome</keyword>
<gene>
    <name evidence="5" type="ordered locus">Deba_2600</name>
</gene>
<dbReference type="InterPro" id="IPR051620">
    <property type="entry name" value="ORF904-like_C"/>
</dbReference>
<dbReference type="SUPFAM" id="SSF52540">
    <property type="entry name" value="P-loop containing nucleoside triphosphate hydrolases"/>
    <property type="match status" value="1"/>
</dbReference>
<dbReference type="InterPro" id="IPR014818">
    <property type="entry name" value="Phage/plasmid_primase_P4_C"/>
</dbReference>
<dbReference type="SUPFAM" id="SSF56731">
    <property type="entry name" value="DNA primase core"/>
    <property type="match status" value="1"/>
</dbReference>
<protein>
    <submittedName>
        <fullName evidence="5">Phage/plasmid primase, P4 family</fullName>
    </submittedName>
</protein>
<keyword evidence="3" id="KW-0067">ATP-binding</keyword>
<dbReference type="NCBIfam" id="NF005477">
    <property type="entry name" value="PRK07078.1"/>
    <property type="match status" value="1"/>
</dbReference>
<sequence length="749" mass="83019">MSGGHGTDLDFKRINEVALANPGFLQGRLPQAKRQGRELVAGDIHGNPGKSFSCNTETGVWSDFATGESGGDVISLVAAQEELGQAKAARMIAEELGLAPVTPKPKRTDLRETPVRPENLVATFRYEDEAGRLLFAVDRYETPGCRKAIRQWHLDATGKRINSVKGVRLAPFRLPEMLRAETVFIVEGEQKVLELAGWGLAAACNPMGAGKWREEYNPYFQGKQVVILPDNDTPGRNHARSVAKALLFVATSVKIVELPGLPPKGDIVDWKKAGHGRDELLGLVEAVEALDPAHPDDSNDACPATPYPATEDAIALLFAREHKDDLRYCHETGAWFVWTGSHWRVEKTRLAFAWARKLCRKAAAGMDSKKVAATLSKAATAGAVERFAQTDRAFAVTSEIWDADLHLLGTPDGVVDLRTGTLRPARREDYLTKLAAVAPARSSDAPLWRRFLDEATQGDAMLQRFMQQVAGYALTGDISEHALFFIYGPGGNGKSVFLNTLTNILGDYAATAAMDTFTASQGDRHPTDLAMLRGARLVSVSETEEGRPWAESRIKQLTGGDKISARFMRQDFFTYTPQFKLLIVGNHKPVLRNVDEAARRRFNIIPFVHKPASPDKRLEDKLRAEYPAILRWMIEGCLDWRENGLLRPESVKEATAAYFDEQDLFGQWIEECCEVGKASWETTARLFESWKNYADRNGEHAGSTKAFSANLAKREFIADRRTVFGSTQRIFRGIAVKVEHDGRLDGLDR</sequence>
<keyword evidence="2" id="KW-0378">Hydrolase</keyword>
<proteinExistence type="predicted"/>
<evidence type="ECO:0000313" key="5">
    <source>
        <dbReference type="EMBL" id="ADK85954.1"/>
    </source>
</evidence>
<feature type="domain" description="SF3 helicase" evidence="4">
    <location>
        <begin position="461"/>
        <end position="621"/>
    </location>
</feature>
<dbReference type="CDD" id="cd01029">
    <property type="entry name" value="TOPRIM_primases"/>
    <property type="match status" value="1"/>
</dbReference>
<evidence type="ECO:0000259" key="4">
    <source>
        <dbReference type="PROSITE" id="PS51206"/>
    </source>
</evidence>
<keyword evidence="1" id="KW-0547">Nucleotide-binding</keyword>
<dbReference type="NCBIfam" id="TIGR01613">
    <property type="entry name" value="primase_Cterm"/>
    <property type="match status" value="1"/>
</dbReference>
<dbReference type="Gene3D" id="3.90.580.10">
    <property type="entry name" value="Zinc finger, CHC2-type domain"/>
    <property type="match status" value="1"/>
</dbReference>
<dbReference type="GO" id="GO:0006260">
    <property type="term" value="P:DNA replication"/>
    <property type="evidence" value="ECO:0007669"/>
    <property type="project" value="InterPro"/>
</dbReference>
<dbReference type="GO" id="GO:0008270">
    <property type="term" value="F:zinc ion binding"/>
    <property type="evidence" value="ECO:0007669"/>
    <property type="project" value="InterPro"/>
</dbReference>
<dbReference type="eggNOG" id="COG0358">
    <property type="taxonomic scope" value="Bacteria"/>
</dbReference>
<dbReference type="GO" id="GO:0016787">
    <property type="term" value="F:hydrolase activity"/>
    <property type="evidence" value="ECO:0007669"/>
    <property type="project" value="UniProtKB-KW"/>
</dbReference>
<dbReference type="InterPro" id="IPR027417">
    <property type="entry name" value="P-loop_NTPase"/>
</dbReference>
<dbReference type="Pfam" id="PF19263">
    <property type="entry name" value="DUF5906"/>
    <property type="match status" value="1"/>
</dbReference>
<dbReference type="SUPFAM" id="SSF57783">
    <property type="entry name" value="Zinc beta-ribbon"/>
    <property type="match status" value="1"/>
</dbReference>
<dbReference type="InterPro" id="IPR014015">
    <property type="entry name" value="Helicase_SF3_DNA-vir"/>
</dbReference>
<dbReference type="Proteomes" id="UP000009047">
    <property type="component" value="Chromosome"/>
</dbReference>
<organism evidence="5 6">
    <name type="scientific">Desulfarculus baarsii (strain ATCC 33931 / DSM 2075 / LMG 7858 / VKM B-1802 / 2st14)</name>
    <dbReference type="NCBI Taxonomy" id="644282"/>
    <lineage>
        <taxon>Bacteria</taxon>
        <taxon>Pseudomonadati</taxon>
        <taxon>Thermodesulfobacteriota</taxon>
        <taxon>Desulfarculia</taxon>
        <taxon>Desulfarculales</taxon>
        <taxon>Desulfarculaceae</taxon>
        <taxon>Desulfarculus</taxon>
    </lineage>
</organism>
<dbReference type="SMART" id="SM00885">
    <property type="entry name" value="D5_N"/>
    <property type="match status" value="1"/>
</dbReference>
<evidence type="ECO:0000256" key="3">
    <source>
        <dbReference type="ARBA" id="ARBA00022840"/>
    </source>
</evidence>
<dbReference type="PROSITE" id="PS51206">
    <property type="entry name" value="SF3_HELICASE_1"/>
    <property type="match status" value="1"/>
</dbReference>
<evidence type="ECO:0000313" key="6">
    <source>
        <dbReference type="Proteomes" id="UP000009047"/>
    </source>
</evidence>
<dbReference type="HOGENOM" id="CLU_018483_0_0_7"/>
<accession>E1QK61</accession>
<dbReference type="Gene3D" id="3.40.1360.10">
    <property type="match status" value="1"/>
</dbReference>
<dbReference type="GO" id="GO:0003677">
    <property type="term" value="F:DNA binding"/>
    <property type="evidence" value="ECO:0007669"/>
    <property type="project" value="InterPro"/>
</dbReference>
<dbReference type="NCBIfam" id="NF011296">
    <property type="entry name" value="PRK14709.1"/>
    <property type="match status" value="1"/>
</dbReference>